<evidence type="ECO:0000313" key="4">
    <source>
        <dbReference type="Proteomes" id="UP000479190"/>
    </source>
</evidence>
<proteinExistence type="predicted"/>
<reference evidence="3 4" key="1">
    <citation type="submission" date="2020-02" db="EMBL/GenBank/DDBJ databases">
        <authorList>
            <person name="Ferguson B K."/>
        </authorList>
    </citation>
    <scope>NUCLEOTIDE SEQUENCE [LARGE SCALE GENOMIC DNA]</scope>
</reference>
<dbReference type="AlphaFoldDB" id="A0A6H5I8Q1"/>
<feature type="compositionally biased region" description="Basic and acidic residues" evidence="2">
    <location>
        <begin position="146"/>
        <end position="159"/>
    </location>
</feature>
<dbReference type="InterPro" id="IPR036770">
    <property type="entry name" value="Ankyrin_rpt-contain_sf"/>
</dbReference>
<evidence type="ECO:0000256" key="2">
    <source>
        <dbReference type="SAM" id="MobiDB-lite"/>
    </source>
</evidence>
<gene>
    <name evidence="3" type="ORF">TBRA_LOCUS6245</name>
</gene>
<feature type="repeat" description="ANK" evidence="1">
    <location>
        <begin position="169"/>
        <end position="196"/>
    </location>
</feature>
<dbReference type="Gene3D" id="1.25.40.20">
    <property type="entry name" value="Ankyrin repeat-containing domain"/>
    <property type="match status" value="1"/>
</dbReference>
<keyword evidence="1" id="KW-0040">ANK repeat</keyword>
<sequence length="227" mass="25946">MDEEITVRITLNSIKSYAGCKGLGVRVVSDLYGKMFLRGLLQSQRGYSRPLPRERQRCRRQSVDALRFALLGWLDVAARCCVLLFAERRRAAAATRRRRRVQERSRPDSPPLGGAPGPARHRQQRRRLSTVRGVHVRPQGRHPRAARQERDQMPECDRAQEVSVRPAGLQFAAERGVLETMQLLLEYGADSRLQDTTWAMSPLHLAARRKNFKAARIITMHVICMLD</sequence>
<dbReference type="PROSITE" id="PS50088">
    <property type="entry name" value="ANK_REPEAT"/>
    <property type="match status" value="1"/>
</dbReference>
<protein>
    <submittedName>
        <fullName evidence="3">Uncharacterized protein</fullName>
    </submittedName>
</protein>
<dbReference type="InterPro" id="IPR002110">
    <property type="entry name" value="Ankyrin_rpt"/>
</dbReference>
<dbReference type="OrthoDB" id="21416at2759"/>
<organism evidence="3 4">
    <name type="scientific">Trichogramma brassicae</name>
    <dbReference type="NCBI Taxonomy" id="86971"/>
    <lineage>
        <taxon>Eukaryota</taxon>
        <taxon>Metazoa</taxon>
        <taxon>Ecdysozoa</taxon>
        <taxon>Arthropoda</taxon>
        <taxon>Hexapoda</taxon>
        <taxon>Insecta</taxon>
        <taxon>Pterygota</taxon>
        <taxon>Neoptera</taxon>
        <taxon>Endopterygota</taxon>
        <taxon>Hymenoptera</taxon>
        <taxon>Apocrita</taxon>
        <taxon>Proctotrupomorpha</taxon>
        <taxon>Chalcidoidea</taxon>
        <taxon>Trichogrammatidae</taxon>
        <taxon>Trichogramma</taxon>
    </lineage>
</organism>
<name>A0A6H5I8Q1_9HYME</name>
<evidence type="ECO:0000256" key="1">
    <source>
        <dbReference type="PROSITE-ProRule" id="PRU00023"/>
    </source>
</evidence>
<accession>A0A6H5I8Q1</accession>
<feature type="compositionally biased region" description="Basic residues" evidence="2">
    <location>
        <begin position="119"/>
        <end position="145"/>
    </location>
</feature>
<feature type="region of interest" description="Disordered" evidence="2">
    <location>
        <begin position="95"/>
        <end position="159"/>
    </location>
</feature>
<dbReference type="SUPFAM" id="SSF48403">
    <property type="entry name" value="Ankyrin repeat"/>
    <property type="match status" value="1"/>
</dbReference>
<dbReference type="Proteomes" id="UP000479190">
    <property type="component" value="Unassembled WGS sequence"/>
</dbReference>
<keyword evidence="4" id="KW-1185">Reference proteome</keyword>
<evidence type="ECO:0000313" key="3">
    <source>
        <dbReference type="EMBL" id="CAB0034347.1"/>
    </source>
</evidence>
<dbReference type="EMBL" id="CADCXV010000740">
    <property type="protein sequence ID" value="CAB0034347.1"/>
    <property type="molecule type" value="Genomic_DNA"/>
</dbReference>
<dbReference type="Pfam" id="PF13637">
    <property type="entry name" value="Ank_4"/>
    <property type="match status" value="1"/>
</dbReference>